<organism evidence="19 20">
    <name type="scientific">Cinnamomum micranthum f. kanehirae</name>
    <dbReference type="NCBI Taxonomy" id="337451"/>
    <lineage>
        <taxon>Eukaryota</taxon>
        <taxon>Viridiplantae</taxon>
        <taxon>Streptophyta</taxon>
        <taxon>Embryophyta</taxon>
        <taxon>Tracheophyta</taxon>
        <taxon>Spermatophyta</taxon>
        <taxon>Magnoliopsida</taxon>
        <taxon>Magnoliidae</taxon>
        <taxon>Laurales</taxon>
        <taxon>Lauraceae</taxon>
        <taxon>Cinnamomum</taxon>
    </lineage>
</organism>
<dbReference type="PROSITE" id="PS50927">
    <property type="entry name" value="BULB_LECTIN"/>
    <property type="match status" value="1"/>
</dbReference>
<dbReference type="SMART" id="SM00473">
    <property type="entry name" value="PAN_AP"/>
    <property type="match status" value="1"/>
</dbReference>
<keyword evidence="8" id="KW-0547">Nucleotide-binding</keyword>
<dbReference type="EMBL" id="QPKB01000007">
    <property type="protein sequence ID" value="RWR88115.1"/>
    <property type="molecule type" value="Genomic_DNA"/>
</dbReference>
<evidence type="ECO:0000256" key="12">
    <source>
        <dbReference type="ARBA" id="ARBA00023136"/>
    </source>
</evidence>
<evidence type="ECO:0000259" key="16">
    <source>
        <dbReference type="PROSITE" id="PS50011"/>
    </source>
</evidence>
<dbReference type="PANTHER" id="PTHR27002:SF181">
    <property type="entry name" value="RECEPTOR-LIKE SERINE_THREONINE-PROTEIN KINASE"/>
    <property type="match status" value="1"/>
</dbReference>
<evidence type="ECO:0000256" key="13">
    <source>
        <dbReference type="ARBA" id="ARBA00023157"/>
    </source>
</evidence>
<keyword evidence="11 15" id="KW-1133">Transmembrane helix</keyword>
<dbReference type="AlphaFoldDB" id="A0A3S3MXI8"/>
<name>A0A3S3MXI8_9MAGN</name>
<dbReference type="FunFam" id="1.10.510.10:FF:000060">
    <property type="entry name" value="G-type lectin S-receptor-like serine/threonine-protein kinase"/>
    <property type="match status" value="1"/>
</dbReference>
<dbReference type="CDD" id="cd00028">
    <property type="entry name" value="B_lectin"/>
    <property type="match status" value="1"/>
</dbReference>
<feature type="domain" description="Protein kinase" evidence="16">
    <location>
        <begin position="520"/>
        <end position="805"/>
    </location>
</feature>
<dbReference type="Gene3D" id="3.30.200.20">
    <property type="entry name" value="Phosphorylase Kinase, domain 1"/>
    <property type="match status" value="1"/>
</dbReference>
<dbReference type="Proteomes" id="UP000283530">
    <property type="component" value="Unassembled WGS sequence"/>
</dbReference>
<dbReference type="SUPFAM" id="SSF56112">
    <property type="entry name" value="Protein kinase-like (PK-like)"/>
    <property type="match status" value="2"/>
</dbReference>
<feature type="domain" description="Apple" evidence="18">
    <location>
        <begin position="415"/>
        <end position="498"/>
    </location>
</feature>
<dbReference type="Pfam" id="PF07714">
    <property type="entry name" value="PK_Tyr_Ser-Thr"/>
    <property type="match status" value="2"/>
</dbReference>
<keyword evidence="3" id="KW-0723">Serine/threonine-protein kinase</keyword>
<dbReference type="FunFam" id="2.90.10.10:FF:000001">
    <property type="entry name" value="G-type lectin S-receptor-like serine/threonine-protein kinase"/>
    <property type="match status" value="1"/>
</dbReference>
<dbReference type="PROSITE" id="PS50011">
    <property type="entry name" value="PROTEIN_KINASE_DOM"/>
    <property type="match status" value="2"/>
</dbReference>
<keyword evidence="4" id="KW-0808">Transferase</keyword>
<dbReference type="Gene3D" id="1.10.510.10">
    <property type="entry name" value="Transferase(Phosphotransferase) domain 1"/>
    <property type="match status" value="2"/>
</dbReference>
<evidence type="ECO:0000256" key="4">
    <source>
        <dbReference type="ARBA" id="ARBA00022679"/>
    </source>
</evidence>
<sequence>MNPKISDFGIARIFEETNLKQIPEDGYMSPEYAIKGHFSTKSDIFSFGVILLEIISGNKNTRFCEDEEYFGLLKQAWRLWNEEKGMDFIDPSLSESCNALEAMKCIQVGLLCVQEDPKNRPTIASVVTFLCDSASLPTPEKPPFCISNSRACHSSSNPKCCSINEVTISLLDGRCNFPNSSFLLLLALSFTAADILSPTKPIRDGETITSPGKIFELGFFSPNNSSNRYVGIWYHNIAVQTVVWVANSDNPVADSSGCFSIESDGNLVVFDGEEITKWSTNVSISSNTTTSAQVLDNGNLELRDGNSGVVLWQSFDHPSNTLLPAMYDHTRLVLDTSGEIRCQIWNYESKSWGLTWFEPKDRCSLYAACGAFATCNIHNTPICKCMPGFKPVASPENWNSANLSDWCVRKVQLRCGDDDRFVPLGKIKVPDGESTAVASSVEECRSHCVSNCSCRAYAYANMSNGGASTCLVWYGRLVDAVNLDVKSDWGATDLYIRVPASELSSDKKKSSHMVLIVSSVSGVLLLGTIVYGLRMMAKKKGNRRKLTKRSMISSSRSTASLYYSLDRHNFGEDGTENQDISIFSFKSIAMATTNFSNSNKLGQGGFGAVYKLLDWEKRFGIILGIARGLLYLHEDSRLRIVHRDLKASNILLDKDMNPKISDFGIARIFEGNQTQANTRRVIGTYGYMPPEYAIKGHFSTKSDIFSFGVILLEIISGKKNNRFCEDEESGGLLGHAWRLWNEDKVLDFIDPSLTESCNAQEVMKCIQVGLLCVQENPKKRPTTASVVMFLCDSARLPTPGKPPFYVSTSKKCHSSSNPKSCSINEDTISLLAGVEMSKWA</sequence>
<evidence type="ECO:0000313" key="20">
    <source>
        <dbReference type="Proteomes" id="UP000283530"/>
    </source>
</evidence>
<evidence type="ECO:0000256" key="11">
    <source>
        <dbReference type="ARBA" id="ARBA00022989"/>
    </source>
</evidence>
<feature type="domain" description="Protein kinase" evidence="16">
    <location>
        <begin position="1"/>
        <end position="130"/>
    </location>
</feature>
<evidence type="ECO:0000259" key="18">
    <source>
        <dbReference type="PROSITE" id="PS50948"/>
    </source>
</evidence>
<evidence type="ECO:0000256" key="3">
    <source>
        <dbReference type="ARBA" id="ARBA00022527"/>
    </source>
</evidence>
<dbReference type="InterPro" id="IPR008271">
    <property type="entry name" value="Ser/Thr_kinase_AS"/>
</dbReference>
<dbReference type="SMART" id="SM00108">
    <property type="entry name" value="B_lectin"/>
    <property type="match status" value="1"/>
</dbReference>
<dbReference type="Gene3D" id="2.90.10.10">
    <property type="entry name" value="Bulb-type lectin domain"/>
    <property type="match status" value="1"/>
</dbReference>
<dbReference type="CDD" id="cd01098">
    <property type="entry name" value="PAN_AP_plant"/>
    <property type="match status" value="1"/>
</dbReference>
<evidence type="ECO:0000256" key="5">
    <source>
        <dbReference type="ARBA" id="ARBA00022692"/>
    </source>
</evidence>
<evidence type="ECO:0000256" key="9">
    <source>
        <dbReference type="ARBA" id="ARBA00022777"/>
    </source>
</evidence>
<evidence type="ECO:0000256" key="6">
    <source>
        <dbReference type="ARBA" id="ARBA00022729"/>
    </source>
</evidence>
<evidence type="ECO:0000256" key="2">
    <source>
        <dbReference type="ARBA" id="ARBA00022475"/>
    </source>
</evidence>
<dbReference type="Pfam" id="PF11883">
    <property type="entry name" value="DUF3403"/>
    <property type="match status" value="1"/>
</dbReference>
<dbReference type="InterPro" id="IPR036426">
    <property type="entry name" value="Bulb-type_lectin_dom_sf"/>
</dbReference>
<dbReference type="InterPro" id="IPR001245">
    <property type="entry name" value="Ser-Thr/Tyr_kinase_cat_dom"/>
</dbReference>
<evidence type="ECO:0000256" key="14">
    <source>
        <dbReference type="ARBA" id="ARBA00023180"/>
    </source>
</evidence>
<gene>
    <name evidence="19" type="ORF">CKAN_01709700</name>
</gene>
<dbReference type="OrthoDB" id="4062651at2759"/>
<dbReference type="InterPro" id="IPR011009">
    <property type="entry name" value="Kinase-like_dom_sf"/>
</dbReference>
<dbReference type="GO" id="GO:0004674">
    <property type="term" value="F:protein serine/threonine kinase activity"/>
    <property type="evidence" value="ECO:0007669"/>
    <property type="project" value="UniProtKB-KW"/>
</dbReference>
<dbReference type="InterPro" id="IPR000719">
    <property type="entry name" value="Prot_kinase_dom"/>
</dbReference>
<dbReference type="PANTHER" id="PTHR27002">
    <property type="entry name" value="RECEPTOR-LIKE SERINE/THREONINE-PROTEIN KINASE SD1-8"/>
    <property type="match status" value="1"/>
</dbReference>
<dbReference type="GO" id="GO:0006950">
    <property type="term" value="P:response to stress"/>
    <property type="evidence" value="ECO:0007669"/>
    <property type="project" value="UniProtKB-ARBA"/>
</dbReference>
<keyword evidence="14" id="KW-0325">Glycoprotein</keyword>
<evidence type="ECO:0000256" key="10">
    <source>
        <dbReference type="ARBA" id="ARBA00022840"/>
    </source>
</evidence>
<keyword evidence="13" id="KW-1015">Disulfide bond</keyword>
<dbReference type="Pfam" id="PF08276">
    <property type="entry name" value="PAN_2"/>
    <property type="match status" value="1"/>
</dbReference>
<accession>A0A3S3MXI8</accession>
<dbReference type="GO" id="GO:0005524">
    <property type="term" value="F:ATP binding"/>
    <property type="evidence" value="ECO:0007669"/>
    <property type="project" value="UniProtKB-KW"/>
</dbReference>
<protein>
    <submittedName>
        <fullName evidence="19">Protein kinase domain-containing protein</fullName>
    </submittedName>
</protein>
<evidence type="ECO:0000256" key="1">
    <source>
        <dbReference type="ARBA" id="ARBA00004251"/>
    </source>
</evidence>
<dbReference type="Pfam" id="PF01453">
    <property type="entry name" value="B_lectin"/>
    <property type="match status" value="1"/>
</dbReference>
<dbReference type="PROSITE" id="PS00108">
    <property type="entry name" value="PROTEIN_KINASE_ST"/>
    <property type="match status" value="1"/>
</dbReference>
<dbReference type="Pfam" id="PF00954">
    <property type="entry name" value="S_locus_glycop"/>
    <property type="match status" value="1"/>
</dbReference>
<dbReference type="InterPro" id="IPR000858">
    <property type="entry name" value="S_locus_glycoprot_dom"/>
</dbReference>
<dbReference type="InterPro" id="IPR001480">
    <property type="entry name" value="Bulb-type_lectin_dom"/>
</dbReference>
<dbReference type="SUPFAM" id="SSF51110">
    <property type="entry name" value="alpha-D-mannose-specific plant lectins"/>
    <property type="match status" value="1"/>
</dbReference>
<dbReference type="InterPro" id="IPR003609">
    <property type="entry name" value="Pan_app"/>
</dbReference>
<keyword evidence="10" id="KW-0067">ATP-binding</keyword>
<dbReference type="SMART" id="SM00220">
    <property type="entry name" value="S_TKc"/>
    <property type="match status" value="1"/>
</dbReference>
<keyword evidence="12 15" id="KW-0472">Membrane</keyword>
<comment type="caution">
    <text evidence="19">The sequence shown here is derived from an EMBL/GenBank/DDBJ whole genome shotgun (WGS) entry which is preliminary data.</text>
</comment>
<evidence type="ECO:0000256" key="8">
    <source>
        <dbReference type="ARBA" id="ARBA00022741"/>
    </source>
</evidence>
<dbReference type="FunFam" id="1.10.510.10:FF:000129">
    <property type="entry name" value="cysteine-rich receptor-like protein kinase 10"/>
    <property type="match status" value="1"/>
</dbReference>
<dbReference type="PROSITE" id="PS50948">
    <property type="entry name" value="PAN"/>
    <property type="match status" value="1"/>
</dbReference>
<proteinExistence type="predicted"/>
<evidence type="ECO:0000256" key="7">
    <source>
        <dbReference type="ARBA" id="ARBA00022737"/>
    </source>
</evidence>
<keyword evidence="9 19" id="KW-0418">Kinase</keyword>
<comment type="subcellular location">
    <subcellularLocation>
        <location evidence="1">Cell membrane</location>
        <topology evidence="1">Single-pass type I membrane protein</topology>
    </subcellularLocation>
</comment>
<evidence type="ECO:0000259" key="17">
    <source>
        <dbReference type="PROSITE" id="PS50927"/>
    </source>
</evidence>
<evidence type="ECO:0000256" key="15">
    <source>
        <dbReference type="SAM" id="Phobius"/>
    </source>
</evidence>
<keyword evidence="20" id="KW-1185">Reference proteome</keyword>
<dbReference type="InterPro" id="IPR021820">
    <property type="entry name" value="S-locus_recpt_kinase_C"/>
</dbReference>
<keyword evidence="5 15" id="KW-0812">Transmembrane</keyword>
<dbReference type="GO" id="GO:0005886">
    <property type="term" value="C:plasma membrane"/>
    <property type="evidence" value="ECO:0007669"/>
    <property type="project" value="UniProtKB-SubCell"/>
</dbReference>
<feature type="transmembrane region" description="Helical" evidence="15">
    <location>
        <begin position="513"/>
        <end position="533"/>
    </location>
</feature>
<keyword evidence="6" id="KW-0732">Signal</keyword>
<feature type="domain" description="Bulb-type lectin" evidence="17">
    <location>
        <begin position="193"/>
        <end position="315"/>
    </location>
</feature>
<reference evidence="19 20" key="1">
    <citation type="journal article" date="2019" name="Nat. Plants">
        <title>Stout camphor tree genome fills gaps in understanding of flowering plant genome evolution.</title>
        <authorList>
            <person name="Chaw S.M."/>
            <person name="Liu Y.C."/>
            <person name="Wu Y.W."/>
            <person name="Wang H.Y."/>
            <person name="Lin C.I."/>
            <person name="Wu C.S."/>
            <person name="Ke H.M."/>
            <person name="Chang L.Y."/>
            <person name="Hsu C.Y."/>
            <person name="Yang H.T."/>
            <person name="Sudianto E."/>
            <person name="Hsu M.H."/>
            <person name="Wu K.P."/>
            <person name="Wang L.N."/>
            <person name="Leebens-Mack J.H."/>
            <person name="Tsai I.J."/>
        </authorList>
    </citation>
    <scope>NUCLEOTIDE SEQUENCE [LARGE SCALE GENOMIC DNA]</scope>
    <source>
        <strain evidence="20">cv. Chaw 1501</strain>
        <tissue evidence="19">Young leaves</tissue>
    </source>
</reference>
<evidence type="ECO:0000313" key="19">
    <source>
        <dbReference type="EMBL" id="RWR88115.1"/>
    </source>
</evidence>
<keyword evidence="2" id="KW-1003">Cell membrane</keyword>
<keyword evidence="7" id="KW-0677">Repeat</keyword>
<dbReference type="GO" id="GO:0048544">
    <property type="term" value="P:recognition of pollen"/>
    <property type="evidence" value="ECO:0007669"/>
    <property type="project" value="InterPro"/>
</dbReference>